<dbReference type="Pfam" id="PF04832">
    <property type="entry name" value="SOUL"/>
    <property type="match status" value="1"/>
</dbReference>
<dbReference type="Proteomes" id="UP001515500">
    <property type="component" value="Chromosome 5"/>
</dbReference>
<dbReference type="GeneID" id="120260498"/>
<name>A0AB40BB83_DIOCR</name>
<dbReference type="AlphaFoldDB" id="A0AB40BB83"/>
<evidence type="ECO:0000313" key="3">
    <source>
        <dbReference type="Proteomes" id="UP001515500"/>
    </source>
</evidence>
<keyword evidence="3" id="KW-1185">Reference proteome</keyword>
<reference evidence="4" key="1">
    <citation type="submission" date="2025-08" db="UniProtKB">
        <authorList>
            <consortium name="RefSeq"/>
        </authorList>
    </citation>
    <scope>IDENTIFICATION</scope>
</reference>
<keyword evidence="2" id="KW-0732">Signal</keyword>
<comment type="similarity">
    <text evidence="1">Belongs to the HEBP family.</text>
</comment>
<evidence type="ECO:0000256" key="1">
    <source>
        <dbReference type="ARBA" id="ARBA00009817"/>
    </source>
</evidence>
<dbReference type="RefSeq" id="XP_039123918.1">
    <property type="nucleotide sequence ID" value="XM_039267984.1"/>
</dbReference>
<dbReference type="InterPro" id="IPR006917">
    <property type="entry name" value="SOUL_heme-bd"/>
</dbReference>
<evidence type="ECO:0000256" key="2">
    <source>
        <dbReference type="SAM" id="SignalP"/>
    </source>
</evidence>
<dbReference type="PANTHER" id="PTHR11220:SF25">
    <property type="entry name" value="F3F9.4"/>
    <property type="match status" value="1"/>
</dbReference>
<accession>A0AB40BB83</accession>
<proteinExistence type="inferred from homology"/>
<feature type="signal peptide" evidence="2">
    <location>
        <begin position="1"/>
        <end position="19"/>
    </location>
</feature>
<organism evidence="3 4">
    <name type="scientific">Dioscorea cayennensis subsp. rotundata</name>
    <name type="common">White Guinea yam</name>
    <name type="synonym">Dioscorea rotundata</name>
    <dbReference type="NCBI Taxonomy" id="55577"/>
    <lineage>
        <taxon>Eukaryota</taxon>
        <taxon>Viridiplantae</taxon>
        <taxon>Streptophyta</taxon>
        <taxon>Embryophyta</taxon>
        <taxon>Tracheophyta</taxon>
        <taxon>Spermatophyta</taxon>
        <taxon>Magnoliopsida</taxon>
        <taxon>Liliopsida</taxon>
        <taxon>Dioscoreales</taxon>
        <taxon>Dioscoreaceae</taxon>
        <taxon>Dioscorea</taxon>
    </lineage>
</organism>
<evidence type="ECO:0000313" key="4">
    <source>
        <dbReference type="RefSeq" id="XP_039123918.1"/>
    </source>
</evidence>
<dbReference type="SUPFAM" id="SSF55136">
    <property type="entry name" value="Probable bacterial effector-binding domain"/>
    <property type="match status" value="1"/>
</dbReference>
<protein>
    <submittedName>
        <fullName evidence="4">Heme-binding protein 2-like</fullName>
    </submittedName>
</protein>
<dbReference type="FunFam" id="3.20.80.10:FF:000002">
    <property type="entry name" value="Heme-binding protein 2"/>
    <property type="match status" value="1"/>
</dbReference>
<dbReference type="InterPro" id="IPR011256">
    <property type="entry name" value="Reg_factor_effector_dom_sf"/>
</dbReference>
<feature type="chain" id="PRO_5044229052" evidence="2">
    <location>
        <begin position="20"/>
        <end position="216"/>
    </location>
</feature>
<dbReference type="Gene3D" id="3.20.80.10">
    <property type="entry name" value="Regulatory factor, effector binding domain"/>
    <property type="match status" value="1"/>
</dbReference>
<dbReference type="PANTHER" id="PTHR11220">
    <property type="entry name" value="HEME-BINDING PROTEIN-RELATED"/>
    <property type="match status" value="1"/>
</dbReference>
<sequence>MHGMRLLTVFALSSLLVAAVGVAGVGIFPPTCERIECAEFDVIAEGDGYEIRRYNSAVWMSTSLIDDISLVNATRTGFLQLFDYIQGKNKYGETIEMTGPVMSQISPSDGPFCKSSFVVSFYVPKKNQANPPPAEGLHVQKWQSKFLAVRQFGGFVSDDTIGQQADALLSSLTGSNWASAIDPSEAYAVAQYNSPFEFSGRVNEVWITLDLHASAM</sequence>
<gene>
    <name evidence="4" type="primary">LOC120260498</name>
</gene>